<proteinExistence type="inferred from homology"/>
<comment type="similarity">
    <text evidence="1">Belongs to the QNG1 protein family.</text>
</comment>
<evidence type="ECO:0000313" key="2">
    <source>
        <dbReference type="EMBL" id="OCB86935.1"/>
    </source>
</evidence>
<protein>
    <recommendedName>
        <fullName evidence="1">Queuosine 5'-phosphate N-glycosylase/hydrolase</fullName>
        <ecNumber evidence="1">3.2.2.-</ecNumber>
    </recommendedName>
    <alternativeName>
        <fullName evidence="1">Queuosine-nucleotide N-glycosylase/hydrolase</fullName>
    </alternativeName>
</protein>
<reference evidence="2" key="1">
    <citation type="submission" date="2016-06" db="EMBL/GenBank/DDBJ databases">
        <title>Draft Genome sequence of the fungus Inonotus baumii.</title>
        <authorList>
            <person name="Zhu H."/>
            <person name="Lin W."/>
        </authorList>
    </citation>
    <scope>NUCLEOTIDE SEQUENCE</scope>
    <source>
        <strain evidence="2">821</strain>
    </source>
</reference>
<dbReference type="PANTHER" id="PTHR21314:SF1">
    <property type="entry name" value="QUEUOSINE SALVAGE PROTEIN"/>
    <property type="match status" value="1"/>
</dbReference>
<comment type="catalytic activity">
    <reaction evidence="1">
        <text>queuosine 5'-phosphate + H2O = queuine + D-ribose 5-phosphate</text>
        <dbReference type="Rhea" id="RHEA:75387"/>
        <dbReference type="ChEBI" id="CHEBI:15377"/>
        <dbReference type="ChEBI" id="CHEBI:17433"/>
        <dbReference type="ChEBI" id="CHEBI:78346"/>
        <dbReference type="ChEBI" id="CHEBI:194371"/>
    </reaction>
    <physiologicalReaction direction="left-to-right" evidence="1">
        <dbReference type="Rhea" id="RHEA:75388"/>
    </physiologicalReaction>
</comment>
<dbReference type="InterPro" id="IPR019438">
    <property type="entry name" value="Q_salvage"/>
</dbReference>
<dbReference type="AlphaFoldDB" id="A0A9Q5HVT7"/>
<dbReference type="GO" id="GO:0016787">
    <property type="term" value="F:hydrolase activity"/>
    <property type="evidence" value="ECO:0007669"/>
    <property type="project" value="UniProtKB-KW"/>
</dbReference>
<comment type="caution">
    <text evidence="2">The sequence shown here is derived from an EMBL/GenBank/DDBJ whole genome shotgun (WGS) entry which is preliminary data.</text>
</comment>
<dbReference type="EMBL" id="LNZH02000198">
    <property type="protein sequence ID" value="OCB86935.1"/>
    <property type="molecule type" value="Genomic_DNA"/>
</dbReference>
<comment type="function">
    <text evidence="1">Catalyzes the hydrolysis of queuosine 5'-phosphate, releasing the nucleobase queuine (q). Is required for salvage of queuine from exogenous queuosine (Q) that is imported and then converted to queuosine 5'-phosphate intracellularly.</text>
</comment>
<name>A0A9Q5HVT7_SANBA</name>
<accession>A0A9Q5HVT7</accession>
<keyword evidence="1" id="KW-0378">Hydrolase</keyword>
<gene>
    <name evidence="2" type="ORF">A7U60_g6109</name>
</gene>
<evidence type="ECO:0000313" key="3">
    <source>
        <dbReference type="Proteomes" id="UP000757232"/>
    </source>
</evidence>
<dbReference type="Proteomes" id="UP000757232">
    <property type="component" value="Unassembled WGS sequence"/>
</dbReference>
<keyword evidence="3" id="KW-1185">Reference proteome</keyword>
<dbReference type="OrthoDB" id="416777at2759"/>
<evidence type="ECO:0000256" key="1">
    <source>
        <dbReference type="RuleBase" id="RU365002"/>
    </source>
</evidence>
<dbReference type="PANTHER" id="PTHR21314">
    <property type="entry name" value="QUEUOSINE 5'-PHOSPHATE N-GLYCOSYLASE_HYDROLASE-RELATED"/>
    <property type="match status" value="1"/>
</dbReference>
<dbReference type="EC" id="3.2.2.-" evidence="1"/>
<dbReference type="GO" id="GO:0006400">
    <property type="term" value="P:tRNA modification"/>
    <property type="evidence" value="ECO:0007669"/>
    <property type="project" value="TreeGrafter"/>
</dbReference>
<sequence>MTSKETISSINRPSFPPSGQYVQSIRESCHDLRVSSKIQVERTSIERLLLSPSFTDSFQRVSKSHGLAFPLKFSSDVTELNFLAILSLLNFASGYRIPLHEQTGRGAWDNIRALVLSLYITGTSGSDADYLSARGMRVISAQTIAEQMRVSIHVERPHEDIPGVTVGELGGPMHELVQLLTRTLNETGEVLIKTGYPSLGAFVLEALKNGEKTAKGGPPVVDTILEQIVKAIPGFQDMALVRGQPVYCFKKALFLLCAIELRFGSGDRQSIPVPRTSSLPVFSDNVLPSMLVHLGVLDLSVASDGLSSVFENNQADLGKLLDKAEAPIDVVAKLPEDLPRDGPTLTTEQAYILRAAAIDACEAIVEVAHSLEPFILESVSLPTSVQDWMKKMTLQDIDMWLWAVAKDRRDYRRLPRFSLRNTIMF</sequence>
<dbReference type="Pfam" id="PF10343">
    <property type="entry name" value="Q_salvage"/>
    <property type="match status" value="1"/>
</dbReference>
<organism evidence="2 3">
    <name type="scientific">Sanghuangporus baumii</name>
    <name type="common">Phellinus baumii</name>
    <dbReference type="NCBI Taxonomy" id="108892"/>
    <lineage>
        <taxon>Eukaryota</taxon>
        <taxon>Fungi</taxon>
        <taxon>Dikarya</taxon>
        <taxon>Basidiomycota</taxon>
        <taxon>Agaricomycotina</taxon>
        <taxon>Agaricomycetes</taxon>
        <taxon>Hymenochaetales</taxon>
        <taxon>Hymenochaetaceae</taxon>
        <taxon>Sanghuangporus</taxon>
    </lineage>
</organism>